<dbReference type="Proteomes" id="UP000479114">
    <property type="component" value="Chromosome"/>
</dbReference>
<feature type="transmembrane region" description="Helical" evidence="1">
    <location>
        <begin position="150"/>
        <end position="171"/>
    </location>
</feature>
<feature type="transmembrane region" description="Helical" evidence="1">
    <location>
        <begin position="183"/>
        <end position="206"/>
    </location>
</feature>
<name>A0A6C0P0P1_9BACL</name>
<dbReference type="InterPro" id="IPR018750">
    <property type="entry name" value="DUF2306_membrane"/>
</dbReference>
<keyword evidence="1" id="KW-0472">Membrane</keyword>
<feature type="transmembrane region" description="Helical" evidence="1">
    <location>
        <begin position="7"/>
        <end position="29"/>
    </location>
</feature>
<gene>
    <name evidence="2" type="ORF">GZH47_15235</name>
</gene>
<dbReference type="AlphaFoldDB" id="A0A6C0P0P1"/>
<keyword evidence="1" id="KW-1133">Transmembrane helix</keyword>
<sequence length="216" mass="24495">MLKTKLPYYLLLVIAAFFMVHVMYANLIADPEASNFLGHKNNPAHLVNLPVWLGVMRVHLGFACLAMLSGAVNFSPWVRRHYRRFHRRNGYAYLVSVLVVSITSGYMAPYATGGKPVSIAFNMLNVLWPAFTVLAINSIRKKRILQHQRWMVRSYAFCFTNMAVHLLAYAFRHWAGMSYQAGYTAAIYGAIVLLLLLAELVIRIFFRKPAGVSVLP</sequence>
<evidence type="ECO:0000313" key="3">
    <source>
        <dbReference type="Proteomes" id="UP000479114"/>
    </source>
</evidence>
<dbReference type="RefSeq" id="WP_162640833.1">
    <property type="nucleotide sequence ID" value="NZ_CP048286.1"/>
</dbReference>
<organism evidence="2 3">
    <name type="scientific">Paenibacillus rhizovicinus</name>
    <dbReference type="NCBI Taxonomy" id="2704463"/>
    <lineage>
        <taxon>Bacteria</taxon>
        <taxon>Bacillati</taxon>
        <taxon>Bacillota</taxon>
        <taxon>Bacilli</taxon>
        <taxon>Bacillales</taxon>
        <taxon>Paenibacillaceae</taxon>
        <taxon>Paenibacillus</taxon>
    </lineage>
</organism>
<protein>
    <submittedName>
        <fullName evidence="2">DUF2306 domain-containing protein</fullName>
    </submittedName>
</protein>
<evidence type="ECO:0000313" key="2">
    <source>
        <dbReference type="EMBL" id="QHW32029.1"/>
    </source>
</evidence>
<feature type="transmembrane region" description="Helical" evidence="1">
    <location>
        <begin position="49"/>
        <end position="70"/>
    </location>
</feature>
<dbReference type="Pfam" id="PF10067">
    <property type="entry name" value="DUF2306"/>
    <property type="match status" value="1"/>
</dbReference>
<feature type="transmembrane region" description="Helical" evidence="1">
    <location>
        <begin position="117"/>
        <end position="138"/>
    </location>
</feature>
<dbReference type="EMBL" id="CP048286">
    <property type="protein sequence ID" value="QHW32029.1"/>
    <property type="molecule type" value="Genomic_DNA"/>
</dbReference>
<evidence type="ECO:0000256" key="1">
    <source>
        <dbReference type="SAM" id="Phobius"/>
    </source>
</evidence>
<accession>A0A6C0P0P1</accession>
<dbReference type="KEGG" id="prz:GZH47_15235"/>
<reference evidence="2 3" key="1">
    <citation type="submission" date="2020-02" db="EMBL/GenBank/DDBJ databases">
        <title>Paenibacillus sp. nov., isolated from rhizosphere soil of tomato.</title>
        <authorList>
            <person name="Weon H.-Y."/>
            <person name="Lee S.A."/>
        </authorList>
    </citation>
    <scope>NUCLEOTIDE SEQUENCE [LARGE SCALE GENOMIC DNA]</scope>
    <source>
        <strain evidence="2 3">14171R-81</strain>
    </source>
</reference>
<keyword evidence="3" id="KW-1185">Reference proteome</keyword>
<proteinExistence type="predicted"/>
<keyword evidence="1" id="KW-0812">Transmembrane</keyword>
<feature type="transmembrane region" description="Helical" evidence="1">
    <location>
        <begin position="91"/>
        <end position="111"/>
    </location>
</feature>